<sequence length="101" mass="11039">MRPKGAKGRSTPVPKARWVPNHKWAHLSPILAPISAIQKWPKGPQDPNWPRTTSEPPSTNGLWQLKEATSSGPARLPLKSGEDLSINVPCTKGSRHGAYMV</sequence>
<evidence type="ECO:0000256" key="1">
    <source>
        <dbReference type="SAM" id="MobiDB-lite"/>
    </source>
</evidence>
<evidence type="ECO:0000313" key="2">
    <source>
        <dbReference type="EMBL" id="MBW0515256.1"/>
    </source>
</evidence>
<name>A0A9Q3EAF1_9BASI</name>
<dbReference type="EMBL" id="AVOT02024539">
    <property type="protein sequence ID" value="MBW0515256.1"/>
    <property type="molecule type" value="Genomic_DNA"/>
</dbReference>
<feature type="compositionally biased region" description="Polar residues" evidence="1">
    <location>
        <begin position="50"/>
        <end position="64"/>
    </location>
</feature>
<evidence type="ECO:0000313" key="3">
    <source>
        <dbReference type="Proteomes" id="UP000765509"/>
    </source>
</evidence>
<gene>
    <name evidence="2" type="ORF">O181_054971</name>
</gene>
<dbReference type="Proteomes" id="UP000765509">
    <property type="component" value="Unassembled WGS sequence"/>
</dbReference>
<feature type="region of interest" description="Disordered" evidence="1">
    <location>
        <begin position="39"/>
        <end position="64"/>
    </location>
</feature>
<organism evidence="2 3">
    <name type="scientific">Austropuccinia psidii MF-1</name>
    <dbReference type="NCBI Taxonomy" id="1389203"/>
    <lineage>
        <taxon>Eukaryota</taxon>
        <taxon>Fungi</taxon>
        <taxon>Dikarya</taxon>
        <taxon>Basidiomycota</taxon>
        <taxon>Pucciniomycotina</taxon>
        <taxon>Pucciniomycetes</taxon>
        <taxon>Pucciniales</taxon>
        <taxon>Sphaerophragmiaceae</taxon>
        <taxon>Austropuccinia</taxon>
    </lineage>
</organism>
<accession>A0A9Q3EAF1</accession>
<protein>
    <submittedName>
        <fullName evidence="2">Uncharacterized protein</fullName>
    </submittedName>
</protein>
<dbReference type="AlphaFoldDB" id="A0A9Q3EAF1"/>
<proteinExistence type="predicted"/>
<reference evidence="2" key="1">
    <citation type="submission" date="2021-03" db="EMBL/GenBank/DDBJ databases">
        <title>Draft genome sequence of rust myrtle Austropuccinia psidii MF-1, a brazilian biotype.</title>
        <authorList>
            <person name="Quecine M.C."/>
            <person name="Pachon D.M.R."/>
            <person name="Bonatelli M.L."/>
            <person name="Correr F.H."/>
            <person name="Franceschini L.M."/>
            <person name="Leite T.F."/>
            <person name="Margarido G.R.A."/>
            <person name="Almeida C.A."/>
            <person name="Ferrarezi J.A."/>
            <person name="Labate C.A."/>
        </authorList>
    </citation>
    <scope>NUCLEOTIDE SEQUENCE</scope>
    <source>
        <strain evidence="2">MF-1</strain>
    </source>
</reference>
<comment type="caution">
    <text evidence="2">The sequence shown here is derived from an EMBL/GenBank/DDBJ whole genome shotgun (WGS) entry which is preliminary data.</text>
</comment>
<keyword evidence="3" id="KW-1185">Reference proteome</keyword>